<dbReference type="EMBL" id="JAKUCV010003074">
    <property type="protein sequence ID" value="KAJ4840314.1"/>
    <property type="molecule type" value="Genomic_DNA"/>
</dbReference>
<dbReference type="AlphaFoldDB" id="A0A9Q0JG04"/>
<evidence type="ECO:0000313" key="2">
    <source>
        <dbReference type="Proteomes" id="UP001141552"/>
    </source>
</evidence>
<dbReference type="Proteomes" id="UP001141552">
    <property type="component" value="Unassembled WGS sequence"/>
</dbReference>
<feature type="non-terminal residue" evidence="1">
    <location>
        <position position="109"/>
    </location>
</feature>
<comment type="caution">
    <text evidence="1">The sequence shown here is derived from an EMBL/GenBank/DDBJ whole genome shotgun (WGS) entry which is preliminary data.</text>
</comment>
<sequence>IALGKNLYEDGGSERARFEELLNETESILVSNFKEFDIFYQEIIDQHLDPKRPKPTQEDILDVLLQMLKDRSFKVQLTFDHIKAILMNEKQQMLKAWLYSAKGDRYDKC</sequence>
<accession>A0A9Q0JG04</accession>
<reference evidence="1" key="1">
    <citation type="submission" date="2022-02" db="EMBL/GenBank/DDBJ databases">
        <authorList>
            <person name="Henning P.M."/>
            <person name="McCubbin A.G."/>
            <person name="Shore J.S."/>
        </authorList>
    </citation>
    <scope>NUCLEOTIDE SEQUENCE</scope>
    <source>
        <strain evidence="1">F60SS</strain>
        <tissue evidence="1">Leaves</tissue>
    </source>
</reference>
<protein>
    <submittedName>
        <fullName evidence="1">Uncharacterized protein</fullName>
    </submittedName>
</protein>
<dbReference type="OrthoDB" id="2789670at2759"/>
<keyword evidence="2" id="KW-1185">Reference proteome</keyword>
<feature type="non-terminal residue" evidence="1">
    <location>
        <position position="1"/>
    </location>
</feature>
<name>A0A9Q0JG04_9ROSI</name>
<organism evidence="1 2">
    <name type="scientific">Turnera subulata</name>
    <dbReference type="NCBI Taxonomy" id="218843"/>
    <lineage>
        <taxon>Eukaryota</taxon>
        <taxon>Viridiplantae</taxon>
        <taxon>Streptophyta</taxon>
        <taxon>Embryophyta</taxon>
        <taxon>Tracheophyta</taxon>
        <taxon>Spermatophyta</taxon>
        <taxon>Magnoliopsida</taxon>
        <taxon>eudicotyledons</taxon>
        <taxon>Gunneridae</taxon>
        <taxon>Pentapetalae</taxon>
        <taxon>rosids</taxon>
        <taxon>fabids</taxon>
        <taxon>Malpighiales</taxon>
        <taxon>Passifloraceae</taxon>
        <taxon>Turnera</taxon>
    </lineage>
</organism>
<evidence type="ECO:0000313" key="1">
    <source>
        <dbReference type="EMBL" id="KAJ4840314.1"/>
    </source>
</evidence>
<proteinExistence type="predicted"/>
<gene>
    <name evidence="1" type="ORF">Tsubulata_036834</name>
</gene>
<reference evidence="1" key="2">
    <citation type="journal article" date="2023" name="Plants (Basel)">
        <title>Annotation of the Turnera subulata (Passifloraceae) Draft Genome Reveals the S-Locus Evolved after the Divergence of Turneroideae from Passifloroideae in a Stepwise Manner.</title>
        <authorList>
            <person name="Henning P.M."/>
            <person name="Roalson E.H."/>
            <person name="Mir W."/>
            <person name="McCubbin A.G."/>
            <person name="Shore J.S."/>
        </authorList>
    </citation>
    <scope>NUCLEOTIDE SEQUENCE</scope>
    <source>
        <strain evidence="1">F60SS</strain>
    </source>
</reference>